<gene>
    <name evidence="1" type="ORF">JNB85_23900</name>
</gene>
<dbReference type="Gene3D" id="3.40.630.40">
    <property type="entry name" value="Zn-dependent exopeptidases"/>
    <property type="match status" value="1"/>
</dbReference>
<dbReference type="EMBL" id="JAEUAK010000010">
    <property type="protein sequence ID" value="MBW9055454.1"/>
    <property type="molecule type" value="Genomic_DNA"/>
</dbReference>
<organism evidence="1 2">
    <name type="scientific">Rhizobium mesosinicum</name>
    <dbReference type="NCBI Taxonomy" id="335017"/>
    <lineage>
        <taxon>Bacteria</taxon>
        <taxon>Pseudomonadati</taxon>
        <taxon>Pseudomonadota</taxon>
        <taxon>Alphaproteobacteria</taxon>
        <taxon>Hyphomicrobiales</taxon>
        <taxon>Rhizobiaceae</taxon>
        <taxon>Rhizobium/Agrobacterium group</taxon>
        <taxon>Rhizobium</taxon>
    </lineage>
</organism>
<name>A0ABS7GZT6_9HYPH</name>
<keyword evidence="2" id="KW-1185">Reference proteome</keyword>
<dbReference type="SUPFAM" id="SSF53187">
    <property type="entry name" value="Zn-dependent exopeptidases"/>
    <property type="match status" value="1"/>
</dbReference>
<dbReference type="InterPro" id="IPR011227">
    <property type="entry name" value="UCP029730"/>
</dbReference>
<accession>A0ABS7GZT6</accession>
<protein>
    <submittedName>
        <fullName evidence="1">N-formylglutamate amidohydrolase</fullName>
    </submittedName>
</protein>
<dbReference type="Pfam" id="PF05013">
    <property type="entry name" value="FGase"/>
    <property type="match status" value="1"/>
</dbReference>
<proteinExistence type="predicted"/>
<dbReference type="Proteomes" id="UP000717752">
    <property type="component" value="Unassembled WGS sequence"/>
</dbReference>
<dbReference type="PIRSF" id="PIRSF029730">
    <property type="entry name" value="UCP029730"/>
    <property type="match status" value="1"/>
</dbReference>
<evidence type="ECO:0000313" key="1">
    <source>
        <dbReference type="EMBL" id="MBW9055454.1"/>
    </source>
</evidence>
<comment type="caution">
    <text evidence="1">The sequence shown here is derived from an EMBL/GenBank/DDBJ whole genome shotgun (WGS) entry which is preliminary data.</text>
</comment>
<dbReference type="InterPro" id="IPR007709">
    <property type="entry name" value="N-FG_amidohydro"/>
</dbReference>
<dbReference type="RefSeq" id="WP_220336763.1">
    <property type="nucleotide sequence ID" value="NZ_JAEUAK010000010.1"/>
</dbReference>
<reference evidence="1 2" key="1">
    <citation type="journal article" date="2021" name="MBio">
        <title>Poor Competitiveness of Bradyrhizobium in Pigeon Pea Root Colonization in Indian Soils.</title>
        <authorList>
            <person name="Chalasani D."/>
            <person name="Basu A."/>
            <person name="Pullabhotla S.V.S.R.N."/>
            <person name="Jorrin B."/>
            <person name="Neal A.L."/>
            <person name="Poole P.S."/>
            <person name="Podile A.R."/>
            <person name="Tkacz A."/>
        </authorList>
    </citation>
    <scope>NUCLEOTIDE SEQUENCE [LARGE SCALE GENOMIC DNA]</scope>
    <source>
        <strain evidence="1 2">HU56</strain>
    </source>
</reference>
<sequence>MVLAQAKILNEADGDCVAIERAHGKSPVLLICEHASRTLPEHFGNLGLSEEALSSHIAWDPGALAVARAISAALDATLIYQRFSRLIYDCNRPPNSPGAMPEVSEIYTIPGNQDLAESERRARTEALYLPFHDRVRALIRDRQAKGQDSVIVTIHSFTPVYNGKQRAVELGILHDEDSRFADRMLEFAADAPLYRTERNEPYGPKDGVTHTLILHGVSNGLRNVMIEVRNDLIADDTGQGVVADYLTGLIQRSLEA</sequence>
<evidence type="ECO:0000313" key="2">
    <source>
        <dbReference type="Proteomes" id="UP000717752"/>
    </source>
</evidence>